<dbReference type="InterPro" id="IPR029056">
    <property type="entry name" value="Ribokinase-like"/>
</dbReference>
<evidence type="ECO:0000259" key="5">
    <source>
        <dbReference type="Pfam" id="PF00294"/>
    </source>
</evidence>
<reference evidence="6 7" key="1">
    <citation type="submission" date="2015-09" db="EMBL/GenBank/DDBJ databases">
        <title>Genome sequence, genome mining and natural product profiling of a biocontrol bacterium Streptomyces malaysiensis F913.</title>
        <authorList>
            <person name="Xu Y."/>
            <person name="Wei J."/>
            <person name="Xie J."/>
            <person name="Li T."/>
            <person name="Zhou Z."/>
        </authorList>
    </citation>
    <scope>NUCLEOTIDE SEQUENCE [LARGE SCALE GENOMIC DNA]</scope>
    <source>
        <strain evidence="6 7">F913</strain>
    </source>
</reference>
<dbReference type="InterPro" id="IPR052700">
    <property type="entry name" value="Carb_kinase_PfkB-like"/>
</dbReference>
<evidence type="ECO:0000256" key="3">
    <source>
        <dbReference type="ARBA" id="ARBA00022777"/>
    </source>
</evidence>
<protein>
    <recommendedName>
        <fullName evidence="5">Carbohydrate kinase PfkB domain-containing protein</fullName>
    </recommendedName>
</protein>
<evidence type="ECO:0000256" key="1">
    <source>
        <dbReference type="ARBA" id="ARBA00010688"/>
    </source>
</evidence>
<dbReference type="PANTHER" id="PTHR43320:SF2">
    <property type="entry name" value="2-DEHYDRO-3-DEOXYGLUCONOKINASE_2-DEHYDRO-3-DEOXYGALACTONOKINASE"/>
    <property type="match status" value="1"/>
</dbReference>
<organism evidence="6 7">
    <name type="scientific">Streptomyces malaysiensis</name>
    <dbReference type="NCBI Taxonomy" id="92644"/>
    <lineage>
        <taxon>Bacteria</taxon>
        <taxon>Bacillati</taxon>
        <taxon>Actinomycetota</taxon>
        <taxon>Actinomycetes</taxon>
        <taxon>Kitasatosporales</taxon>
        <taxon>Streptomycetaceae</taxon>
        <taxon>Streptomyces</taxon>
        <taxon>Streptomyces violaceusniger group</taxon>
    </lineage>
</organism>
<dbReference type="EMBL" id="LJIW01000002">
    <property type="protein sequence ID" value="PNG92316.1"/>
    <property type="molecule type" value="Genomic_DNA"/>
</dbReference>
<sequence>MSAPRAAGDGGARAASPPTTAPGAVGTPGAVAASGVPGVPGAVGTPAAPRGGEGPRTAASWPPVGGTVVCVGETMAALAPEPPEALDTGDALRLSVAGAESNVAMYLADLGLSAVWRSALGDDPFGRRVRAAVAAANVDVSGVRSDPDRPTGLLVKDPGPTGTRVHYYRRGSAASALGPDVLDDPGLRSAALLHLTGVTPALSPSCRALVERALATPPSDRPYAISFDVNHRPALWPDGTAATVLHELADRADITFVGLDEAQHLWGADLDAGEVRKLLPRPRLLVVKDGGRAATAFGEGPEVTVPAPRTEVVEPVGAGDAFAAGFLAGLLRGGELTSALRLGHITAASALKVTGDHGPLPDAATVERLLGLSEGAWAALV</sequence>
<keyword evidence="7" id="KW-1185">Reference proteome</keyword>
<evidence type="ECO:0000313" key="7">
    <source>
        <dbReference type="Proteomes" id="UP000236520"/>
    </source>
</evidence>
<gene>
    <name evidence="6" type="ORF">SMF913_27781</name>
</gene>
<dbReference type="CDD" id="cd01166">
    <property type="entry name" value="KdgK"/>
    <property type="match status" value="1"/>
</dbReference>
<feature type="region of interest" description="Disordered" evidence="4">
    <location>
        <begin position="1"/>
        <end position="29"/>
    </location>
</feature>
<dbReference type="InterPro" id="IPR011611">
    <property type="entry name" value="PfkB_dom"/>
</dbReference>
<dbReference type="PANTHER" id="PTHR43320">
    <property type="entry name" value="SUGAR KINASE"/>
    <property type="match status" value="1"/>
</dbReference>
<dbReference type="AlphaFoldDB" id="A0A2J7YWC0"/>
<accession>A0A2J7YWC0</accession>
<dbReference type="GO" id="GO:0016301">
    <property type="term" value="F:kinase activity"/>
    <property type="evidence" value="ECO:0007669"/>
    <property type="project" value="UniProtKB-KW"/>
</dbReference>
<proteinExistence type="inferred from homology"/>
<comment type="similarity">
    <text evidence="1">Belongs to the carbohydrate kinase PfkB family.</text>
</comment>
<keyword evidence="2" id="KW-0808">Transferase</keyword>
<feature type="domain" description="Carbohydrate kinase PfkB" evidence="5">
    <location>
        <begin position="68"/>
        <end position="362"/>
    </location>
</feature>
<feature type="region of interest" description="Disordered" evidence="4">
    <location>
        <begin position="42"/>
        <end position="63"/>
    </location>
</feature>
<dbReference type="Gene3D" id="3.40.1190.20">
    <property type="match status" value="1"/>
</dbReference>
<comment type="caution">
    <text evidence="6">The sequence shown here is derived from an EMBL/GenBank/DDBJ whole genome shotgun (WGS) entry which is preliminary data.</text>
</comment>
<evidence type="ECO:0000313" key="6">
    <source>
        <dbReference type="EMBL" id="PNG92316.1"/>
    </source>
</evidence>
<keyword evidence="3" id="KW-0418">Kinase</keyword>
<evidence type="ECO:0000256" key="2">
    <source>
        <dbReference type="ARBA" id="ARBA00022679"/>
    </source>
</evidence>
<dbReference type="SUPFAM" id="SSF53613">
    <property type="entry name" value="Ribokinase-like"/>
    <property type="match status" value="1"/>
</dbReference>
<dbReference type="Pfam" id="PF00294">
    <property type="entry name" value="PfkB"/>
    <property type="match status" value="1"/>
</dbReference>
<evidence type="ECO:0000256" key="4">
    <source>
        <dbReference type="SAM" id="MobiDB-lite"/>
    </source>
</evidence>
<name>A0A2J7YWC0_STRMQ</name>
<dbReference type="Proteomes" id="UP000236520">
    <property type="component" value="Unassembled WGS sequence"/>
</dbReference>